<dbReference type="Gene3D" id="3.80.10.10">
    <property type="entry name" value="Ribonuclease Inhibitor"/>
    <property type="match status" value="2"/>
</dbReference>
<evidence type="ECO:0000256" key="2">
    <source>
        <dbReference type="ARBA" id="ARBA00022737"/>
    </source>
</evidence>
<gene>
    <name evidence="5" type="ORF">NA57DRAFT_80044</name>
</gene>
<sequence length="592" mass="65504">MADGLYVGRRLSYDGHLCTVRYVGTVQGTKGEWLGVEWDEPSRGKHSGEHNGVRYFACARRAAAGSFVRPSRPFDKPRSVVQALEHKYASEVDARSRKTAASQSAIQISGKEVEEVGFDKIRRRLADLEELRVVLLDGLAVHRPLTEVFERAWNSWAPGSVRDPLEQPGRPTDVRDTCPKVLELDLSRNLFERWAEIASVCEELPDLRSLRCDGNRFRDTSISATARRYFESRFRGVQLLSLEDTLLSWTELAATARLYTGITTFAASCNDLRTLDTSALPHTITTITLEDNGFESLADIRSLRELPNLQKLVLRNNQISKISSTPSADKTTTFQPSLKDVDLSHNAIASWPFIDALHRTFPGQTALRIAHNPLFHNLRTPDGKPLTADDGYILTIGRLARLTSLNYSAVTPKDRLNAETYYLSQVALAVSLLPHDVPAASVLTQHPRYAELCAEYGEPGITRTGPVANPNALAARLMRLHLKADGRWDMTIEVPRRFSVYTIQGLVGKKLGLPPGKLRLIWKTDEADVVASVKQKEVGEPWDSDGDDDGAGPGNAGGASSDKMREVELVAGTREIGTWVDGNEGVIRVEAM</sequence>
<dbReference type="InterPro" id="IPR032675">
    <property type="entry name" value="LRR_dom_sf"/>
</dbReference>
<dbReference type="PROSITE" id="PS51450">
    <property type="entry name" value="LRR"/>
    <property type="match status" value="2"/>
</dbReference>
<dbReference type="InterPro" id="IPR001611">
    <property type="entry name" value="Leu-rich_rpt"/>
</dbReference>
<dbReference type="PANTHER" id="PTHR18849:SF0">
    <property type="entry name" value="CILIA- AND FLAGELLA-ASSOCIATED PROTEIN 410-RELATED"/>
    <property type="match status" value="1"/>
</dbReference>
<accession>A0A9P4I6M8</accession>
<proteinExistence type="predicted"/>
<keyword evidence="2" id="KW-0677">Repeat</keyword>
<dbReference type="SUPFAM" id="SSF74924">
    <property type="entry name" value="Cap-Gly domain"/>
    <property type="match status" value="1"/>
</dbReference>
<feature type="compositionally biased region" description="Acidic residues" evidence="3">
    <location>
        <begin position="540"/>
        <end position="550"/>
    </location>
</feature>
<evidence type="ECO:0000256" key="3">
    <source>
        <dbReference type="SAM" id="MobiDB-lite"/>
    </source>
</evidence>
<evidence type="ECO:0000313" key="6">
    <source>
        <dbReference type="Proteomes" id="UP000799772"/>
    </source>
</evidence>
<dbReference type="InterPro" id="IPR000938">
    <property type="entry name" value="CAP-Gly_domain"/>
</dbReference>
<dbReference type="PROSITE" id="PS50245">
    <property type="entry name" value="CAP_GLY_2"/>
    <property type="match status" value="1"/>
</dbReference>
<feature type="region of interest" description="Disordered" evidence="3">
    <location>
        <begin position="536"/>
        <end position="565"/>
    </location>
</feature>
<dbReference type="EMBL" id="ML978133">
    <property type="protein sequence ID" value="KAF2094874.1"/>
    <property type="molecule type" value="Genomic_DNA"/>
</dbReference>
<dbReference type="Pfam" id="PF01302">
    <property type="entry name" value="CAP_GLY"/>
    <property type="match status" value="1"/>
</dbReference>
<feature type="domain" description="CAP-Gly" evidence="4">
    <location>
        <begin position="24"/>
        <end position="69"/>
    </location>
</feature>
<comment type="caution">
    <text evidence="5">The sequence shown here is derived from an EMBL/GenBank/DDBJ whole genome shotgun (WGS) entry which is preliminary data.</text>
</comment>
<reference evidence="5" key="1">
    <citation type="journal article" date="2020" name="Stud. Mycol.">
        <title>101 Dothideomycetes genomes: a test case for predicting lifestyles and emergence of pathogens.</title>
        <authorList>
            <person name="Haridas S."/>
            <person name="Albert R."/>
            <person name="Binder M."/>
            <person name="Bloem J."/>
            <person name="Labutti K."/>
            <person name="Salamov A."/>
            <person name="Andreopoulos B."/>
            <person name="Baker S."/>
            <person name="Barry K."/>
            <person name="Bills G."/>
            <person name="Bluhm B."/>
            <person name="Cannon C."/>
            <person name="Castanera R."/>
            <person name="Culley D."/>
            <person name="Daum C."/>
            <person name="Ezra D."/>
            <person name="Gonzalez J."/>
            <person name="Henrissat B."/>
            <person name="Kuo A."/>
            <person name="Liang C."/>
            <person name="Lipzen A."/>
            <person name="Lutzoni F."/>
            <person name="Magnuson J."/>
            <person name="Mondo S."/>
            <person name="Nolan M."/>
            <person name="Ohm R."/>
            <person name="Pangilinan J."/>
            <person name="Park H.-J."/>
            <person name="Ramirez L."/>
            <person name="Alfaro M."/>
            <person name="Sun H."/>
            <person name="Tritt A."/>
            <person name="Yoshinaga Y."/>
            <person name="Zwiers L.-H."/>
            <person name="Turgeon B."/>
            <person name="Goodwin S."/>
            <person name="Spatafora J."/>
            <person name="Crous P."/>
            <person name="Grigoriev I."/>
        </authorList>
    </citation>
    <scope>NUCLEOTIDE SEQUENCE</scope>
    <source>
        <strain evidence="5">CBS 133067</strain>
    </source>
</reference>
<dbReference type="OrthoDB" id="5273213at2759"/>
<dbReference type="AlphaFoldDB" id="A0A9P4I6M8"/>
<evidence type="ECO:0000259" key="4">
    <source>
        <dbReference type="PROSITE" id="PS50245"/>
    </source>
</evidence>
<evidence type="ECO:0000256" key="1">
    <source>
        <dbReference type="ARBA" id="ARBA00022614"/>
    </source>
</evidence>
<dbReference type="Gene3D" id="2.30.30.190">
    <property type="entry name" value="CAP Gly-rich-like domain"/>
    <property type="match status" value="1"/>
</dbReference>
<dbReference type="SMART" id="SM01052">
    <property type="entry name" value="CAP_GLY"/>
    <property type="match status" value="1"/>
</dbReference>
<keyword evidence="1" id="KW-0433">Leucine-rich repeat</keyword>
<dbReference type="Proteomes" id="UP000799772">
    <property type="component" value="Unassembled WGS sequence"/>
</dbReference>
<keyword evidence="6" id="KW-1185">Reference proteome</keyword>
<dbReference type="SUPFAM" id="SSF52058">
    <property type="entry name" value="L domain-like"/>
    <property type="match status" value="1"/>
</dbReference>
<dbReference type="GO" id="GO:0007010">
    <property type="term" value="P:cytoskeleton organization"/>
    <property type="evidence" value="ECO:0007669"/>
    <property type="project" value="TreeGrafter"/>
</dbReference>
<dbReference type="PANTHER" id="PTHR18849">
    <property type="entry name" value="LEUCINE RICH REPEAT PROTEIN"/>
    <property type="match status" value="1"/>
</dbReference>
<dbReference type="InterPro" id="IPR036859">
    <property type="entry name" value="CAP-Gly_dom_sf"/>
</dbReference>
<evidence type="ECO:0000313" key="5">
    <source>
        <dbReference type="EMBL" id="KAF2094874.1"/>
    </source>
</evidence>
<organism evidence="5 6">
    <name type="scientific">Rhizodiscina lignyota</name>
    <dbReference type="NCBI Taxonomy" id="1504668"/>
    <lineage>
        <taxon>Eukaryota</taxon>
        <taxon>Fungi</taxon>
        <taxon>Dikarya</taxon>
        <taxon>Ascomycota</taxon>
        <taxon>Pezizomycotina</taxon>
        <taxon>Dothideomycetes</taxon>
        <taxon>Pleosporomycetidae</taxon>
        <taxon>Aulographales</taxon>
        <taxon>Rhizodiscinaceae</taxon>
        <taxon>Rhizodiscina</taxon>
    </lineage>
</organism>
<name>A0A9P4I6M8_9PEZI</name>
<protein>
    <recommendedName>
        <fullName evidence="4">CAP-Gly domain-containing protein</fullName>
    </recommendedName>
</protein>